<dbReference type="EnsemblMetazoa" id="G25198.1">
    <property type="protein sequence ID" value="G25198.1:cds"/>
    <property type="gene ID" value="G25198"/>
</dbReference>
<dbReference type="Proteomes" id="UP000005408">
    <property type="component" value="Unassembled WGS sequence"/>
</dbReference>
<feature type="signal peptide" evidence="1">
    <location>
        <begin position="1"/>
        <end position="29"/>
    </location>
</feature>
<protein>
    <submittedName>
        <fullName evidence="2">Uncharacterized protein</fullName>
    </submittedName>
</protein>
<keyword evidence="1" id="KW-0732">Signal</keyword>
<name>A0A8W8KTF1_MAGGI</name>
<proteinExistence type="predicted"/>
<accession>A0A8W8KTF1</accession>
<dbReference type="EnsemblMetazoa" id="G25198.3">
    <property type="protein sequence ID" value="G25198.3:cds"/>
    <property type="gene ID" value="G25198"/>
</dbReference>
<reference evidence="2" key="1">
    <citation type="submission" date="2022-08" db="UniProtKB">
        <authorList>
            <consortium name="EnsemblMetazoa"/>
        </authorList>
    </citation>
    <scope>IDENTIFICATION</scope>
    <source>
        <strain evidence="2">05x7-T-G4-1.051#20</strain>
    </source>
</reference>
<dbReference type="AlphaFoldDB" id="A0A8W8KTF1"/>
<sequence length="182" mass="21027">QRNPKQTTIMNRAWLPFLVALTLSLTTSGASPTDQRLRLQESVFSSFGEVKSFLREWFAKFTNNVINDVDEDSEKDSRREKRDLKPPIDFEVIAQEYLRNETKEYLMQFLGYAEYLNVTNKESLDQIYQREERRLSTMSPSELLHYMTSLSKTLSSGTSGSTININGQTFDLSHVGSWCCPF</sequence>
<evidence type="ECO:0000256" key="1">
    <source>
        <dbReference type="SAM" id="SignalP"/>
    </source>
</evidence>
<dbReference type="EnsemblMetazoa" id="G25198.2">
    <property type="protein sequence ID" value="G25198.2:cds"/>
    <property type="gene ID" value="G25198"/>
</dbReference>
<evidence type="ECO:0000313" key="3">
    <source>
        <dbReference type="Proteomes" id="UP000005408"/>
    </source>
</evidence>
<organism evidence="2 3">
    <name type="scientific">Magallana gigas</name>
    <name type="common">Pacific oyster</name>
    <name type="synonym">Crassostrea gigas</name>
    <dbReference type="NCBI Taxonomy" id="29159"/>
    <lineage>
        <taxon>Eukaryota</taxon>
        <taxon>Metazoa</taxon>
        <taxon>Spiralia</taxon>
        <taxon>Lophotrochozoa</taxon>
        <taxon>Mollusca</taxon>
        <taxon>Bivalvia</taxon>
        <taxon>Autobranchia</taxon>
        <taxon>Pteriomorphia</taxon>
        <taxon>Ostreida</taxon>
        <taxon>Ostreoidea</taxon>
        <taxon>Ostreidae</taxon>
        <taxon>Magallana</taxon>
    </lineage>
</organism>
<evidence type="ECO:0000313" key="2">
    <source>
        <dbReference type="EnsemblMetazoa" id="G25198.2:cds"/>
    </source>
</evidence>
<feature type="chain" id="PRO_5042431385" evidence="1">
    <location>
        <begin position="30"/>
        <end position="182"/>
    </location>
</feature>
<keyword evidence="3" id="KW-1185">Reference proteome</keyword>